<evidence type="ECO:0000256" key="8">
    <source>
        <dbReference type="PROSITE-ProRule" id="PRU01360"/>
    </source>
</evidence>
<protein>
    <submittedName>
        <fullName evidence="11">SusC/RagA family TonB-linked outer membrane protein</fullName>
    </submittedName>
</protein>
<feature type="signal peptide" evidence="9">
    <location>
        <begin position="1"/>
        <end position="21"/>
    </location>
</feature>
<keyword evidence="2 8" id="KW-0813">Transport</keyword>
<dbReference type="PROSITE" id="PS52016">
    <property type="entry name" value="TONB_DEPENDENT_REC_3"/>
    <property type="match status" value="1"/>
</dbReference>
<evidence type="ECO:0000256" key="5">
    <source>
        <dbReference type="ARBA" id="ARBA00022729"/>
    </source>
</evidence>
<comment type="similarity">
    <text evidence="8">Belongs to the TonB-dependent receptor family.</text>
</comment>
<evidence type="ECO:0000313" key="11">
    <source>
        <dbReference type="EMBL" id="QHS60615.1"/>
    </source>
</evidence>
<keyword evidence="7 8" id="KW-0998">Cell outer membrane</keyword>
<dbReference type="SUPFAM" id="SSF49464">
    <property type="entry name" value="Carboxypeptidase regulatory domain-like"/>
    <property type="match status" value="1"/>
</dbReference>
<feature type="chain" id="PRO_5025592355" evidence="9">
    <location>
        <begin position="22"/>
        <end position="1083"/>
    </location>
</feature>
<proteinExistence type="inferred from homology"/>
<dbReference type="PANTHER" id="PTHR30069:SF29">
    <property type="entry name" value="HEMOGLOBIN AND HEMOGLOBIN-HAPTOGLOBIN-BINDING PROTEIN 1-RELATED"/>
    <property type="match status" value="1"/>
</dbReference>
<name>A0A6B9ZHK5_9BACT</name>
<evidence type="ECO:0000256" key="1">
    <source>
        <dbReference type="ARBA" id="ARBA00004571"/>
    </source>
</evidence>
<organism evidence="11 12">
    <name type="scientific">Chitinophaga agri</name>
    <dbReference type="NCBI Taxonomy" id="2703787"/>
    <lineage>
        <taxon>Bacteria</taxon>
        <taxon>Pseudomonadati</taxon>
        <taxon>Bacteroidota</taxon>
        <taxon>Chitinophagia</taxon>
        <taxon>Chitinophagales</taxon>
        <taxon>Chitinophagaceae</taxon>
        <taxon>Chitinophaga</taxon>
    </lineage>
</organism>
<evidence type="ECO:0000259" key="10">
    <source>
        <dbReference type="Pfam" id="PF07715"/>
    </source>
</evidence>
<feature type="domain" description="TonB-dependent receptor plug" evidence="10">
    <location>
        <begin position="116"/>
        <end position="241"/>
    </location>
</feature>
<dbReference type="InterPro" id="IPR037066">
    <property type="entry name" value="Plug_dom_sf"/>
</dbReference>
<evidence type="ECO:0000256" key="6">
    <source>
        <dbReference type="ARBA" id="ARBA00023136"/>
    </source>
</evidence>
<dbReference type="SUPFAM" id="SSF56935">
    <property type="entry name" value="Porins"/>
    <property type="match status" value="1"/>
</dbReference>
<evidence type="ECO:0000256" key="2">
    <source>
        <dbReference type="ARBA" id="ARBA00022448"/>
    </source>
</evidence>
<comment type="subcellular location">
    <subcellularLocation>
        <location evidence="1 8">Cell outer membrane</location>
        <topology evidence="1 8">Multi-pass membrane protein</topology>
    </subcellularLocation>
</comment>
<keyword evidence="6 8" id="KW-0472">Membrane</keyword>
<dbReference type="InterPro" id="IPR036942">
    <property type="entry name" value="Beta-barrel_TonB_sf"/>
</dbReference>
<dbReference type="InterPro" id="IPR023997">
    <property type="entry name" value="TonB-dep_OMP_SusC/RagA_CS"/>
</dbReference>
<keyword evidence="12" id="KW-1185">Reference proteome</keyword>
<dbReference type="KEGG" id="chih:GWR21_13730"/>
<dbReference type="Gene3D" id="2.170.130.10">
    <property type="entry name" value="TonB-dependent receptor, plug domain"/>
    <property type="match status" value="1"/>
</dbReference>
<dbReference type="Gene3D" id="2.60.40.1120">
    <property type="entry name" value="Carboxypeptidase-like, regulatory domain"/>
    <property type="match status" value="1"/>
</dbReference>
<dbReference type="AlphaFoldDB" id="A0A6B9ZHK5"/>
<gene>
    <name evidence="11" type="ORF">GWR21_13730</name>
</gene>
<dbReference type="GO" id="GO:0044718">
    <property type="term" value="P:siderophore transmembrane transport"/>
    <property type="evidence" value="ECO:0007669"/>
    <property type="project" value="TreeGrafter"/>
</dbReference>
<dbReference type="InterPro" id="IPR039426">
    <property type="entry name" value="TonB-dep_rcpt-like"/>
</dbReference>
<sequence>MKKRALLFFTILMVSVTLTYAQQRQITGKVTGADGSPIPFATVQIKGTTSGTTSDQEGNFKLTVTGANPVLTIRSVGYATIDYTVGAAAAFTVKLNEEDKNLQEVVVTALGITRKKNELAYSAQTVQAEELNRTRDPNVVNSLSGKVAGLEVRRNSTMGGSTNIVLRGNKSFQNSNQALFVVDGVPIDNSVANTTDQATGRGGFDYGNAASDINADDIANVSVLKGAAAAALYGSRAANGVIMITTKKGRQGMGVTVNTGLTVGTMDKSTFPKYQKQYGAGYYDEEDNTYQSPDGRFWYADIDGDGTRDLVVPMKEDASFGAKFDPNLMVFNYQSLDPASPYYKKARPWVAGAHDPSYFYKNTLTTNNSVAVDGGNDKGNFKLGYTKTVENGMIPNARLVKDMVNFGASYKLSNKLTASASVNMSKIDGKGRYGTGYDEYNVNQAFRQWWQMNIDMKDQEEDYKRNRLNKSWNLTSPTNPIPTYTDNFYFMRNENYERDGRIRYFGNITLNYQINSWLSVLGRSSMDTYDQWQEERNAVGSKNPSSYSRYDGSFAENNYDLILNVDKQLNTQFKLTGLVGGNIRRTHAKYIRASTNGGLVVPNLYSLSNSKNPILAPEEADSLMQVNGVFASAGLGYKNMLFLDLSARRDESSTLPAGKNSYYYPAASLGFTFSEVVKAPWLTYGKVRVNYAEVGNSAPAQALYDPYDKPTGFGSTPIFSVPSVKRNSDLKPERTKAFETGAEIALFDNRVSFDVTYYVSKSIDQILRLPVSRATGYDQMFVNAGTIQNKGVEVSLGVTPVKLKDFSWTMNINWSLNRSKVLDLPQGVDFIQLSATALQSGVTVGHAMGQAYGVIRGKDFVYDKATGKPIVENREGQAVLPGYYQISSSSNEVIGNYTPKWIGGITNTLRYKGLSLGFLIDIKKGGDTYSLDQAYGQSTGIYEESVRLNDKGVSIREDVSKGGGIIFDGVTPDGKPNEQRVRVSGTRGLGVNGFPNKAYIYDAGYVKLREVSLTYSLPGSWINNLKAFKGIDLSLLGRNLWIIHKNVPYADPEENLSAGNIQGYQSGVYPTYRNFGFNVRFRF</sequence>
<evidence type="ECO:0000256" key="7">
    <source>
        <dbReference type="ARBA" id="ARBA00023237"/>
    </source>
</evidence>
<dbReference type="Pfam" id="PF07715">
    <property type="entry name" value="Plug"/>
    <property type="match status" value="1"/>
</dbReference>
<dbReference type="InterPro" id="IPR023996">
    <property type="entry name" value="TonB-dep_OMP_SusC/RagA"/>
</dbReference>
<dbReference type="GO" id="GO:0015344">
    <property type="term" value="F:siderophore uptake transmembrane transporter activity"/>
    <property type="evidence" value="ECO:0007669"/>
    <property type="project" value="TreeGrafter"/>
</dbReference>
<evidence type="ECO:0000256" key="4">
    <source>
        <dbReference type="ARBA" id="ARBA00022692"/>
    </source>
</evidence>
<keyword evidence="3 8" id="KW-1134">Transmembrane beta strand</keyword>
<dbReference type="RefSeq" id="WP_162332303.1">
    <property type="nucleotide sequence ID" value="NZ_CP048113.1"/>
</dbReference>
<dbReference type="PANTHER" id="PTHR30069">
    <property type="entry name" value="TONB-DEPENDENT OUTER MEMBRANE RECEPTOR"/>
    <property type="match status" value="1"/>
</dbReference>
<accession>A0A6B9ZHK5</accession>
<dbReference type="Pfam" id="PF13715">
    <property type="entry name" value="CarbopepD_reg_2"/>
    <property type="match status" value="1"/>
</dbReference>
<dbReference type="InterPro" id="IPR012910">
    <property type="entry name" value="Plug_dom"/>
</dbReference>
<evidence type="ECO:0000313" key="12">
    <source>
        <dbReference type="Proteomes" id="UP000476411"/>
    </source>
</evidence>
<reference evidence="11 12" key="1">
    <citation type="submission" date="2020-01" db="EMBL/GenBank/DDBJ databases">
        <title>Complete genome sequence of Chitinophaga sp. H33E-04 isolated from quinoa roots.</title>
        <authorList>
            <person name="Weon H.-Y."/>
            <person name="Lee S.A."/>
        </authorList>
    </citation>
    <scope>NUCLEOTIDE SEQUENCE [LARGE SCALE GENOMIC DNA]</scope>
    <source>
        <strain evidence="11 12">H33E-04</strain>
    </source>
</reference>
<dbReference type="EMBL" id="CP048113">
    <property type="protein sequence ID" value="QHS60615.1"/>
    <property type="molecule type" value="Genomic_DNA"/>
</dbReference>
<dbReference type="InterPro" id="IPR008969">
    <property type="entry name" value="CarboxyPept-like_regulatory"/>
</dbReference>
<keyword evidence="4 8" id="KW-0812">Transmembrane</keyword>
<dbReference type="NCBIfam" id="TIGR04057">
    <property type="entry name" value="SusC_RagA_signa"/>
    <property type="match status" value="1"/>
</dbReference>
<dbReference type="NCBIfam" id="TIGR04056">
    <property type="entry name" value="OMP_RagA_SusC"/>
    <property type="match status" value="1"/>
</dbReference>
<evidence type="ECO:0000256" key="3">
    <source>
        <dbReference type="ARBA" id="ARBA00022452"/>
    </source>
</evidence>
<dbReference type="Proteomes" id="UP000476411">
    <property type="component" value="Chromosome"/>
</dbReference>
<keyword evidence="5 9" id="KW-0732">Signal</keyword>
<dbReference type="Gene3D" id="2.40.170.20">
    <property type="entry name" value="TonB-dependent receptor, beta-barrel domain"/>
    <property type="match status" value="1"/>
</dbReference>
<evidence type="ECO:0000256" key="9">
    <source>
        <dbReference type="SAM" id="SignalP"/>
    </source>
</evidence>
<dbReference type="GO" id="GO:0009279">
    <property type="term" value="C:cell outer membrane"/>
    <property type="evidence" value="ECO:0007669"/>
    <property type="project" value="UniProtKB-SubCell"/>
</dbReference>